<protein>
    <submittedName>
        <fullName evidence="2">Uncharacterized protein</fullName>
    </submittedName>
</protein>
<sequence>MLVLNSRVFLPVLIFVKTSGLLICKARIPFIIPEDRGVLRLQGFTRCVI</sequence>
<dbReference type="EMBL" id="CAADFX010000175">
    <property type="protein sequence ID" value="VFK62407.1"/>
    <property type="molecule type" value="Genomic_DNA"/>
</dbReference>
<evidence type="ECO:0000313" key="3">
    <source>
        <dbReference type="EMBL" id="VFK62407.1"/>
    </source>
</evidence>
<dbReference type="EMBL" id="CAADFV010000063">
    <property type="protein sequence ID" value="VFK61219.1"/>
    <property type="molecule type" value="Genomic_DNA"/>
</dbReference>
<dbReference type="AlphaFoldDB" id="A0A451A5A0"/>
<organism evidence="2">
    <name type="scientific">Candidatus Kentrum sp. TUN</name>
    <dbReference type="NCBI Taxonomy" id="2126343"/>
    <lineage>
        <taxon>Bacteria</taxon>
        <taxon>Pseudomonadati</taxon>
        <taxon>Pseudomonadota</taxon>
        <taxon>Gammaproteobacteria</taxon>
        <taxon>Candidatus Kentrum</taxon>
    </lineage>
</organism>
<reference evidence="2" key="1">
    <citation type="submission" date="2019-02" db="EMBL/GenBank/DDBJ databases">
        <authorList>
            <person name="Gruber-Vodicka R. H."/>
            <person name="Seah K. B. B."/>
        </authorList>
    </citation>
    <scope>NUCLEOTIDE SEQUENCE</scope>
    <source>
        <strain evidence="3">BECK_BY1</strain>
        <strain evidence="2">BECK_BY2</strain>
        <strain evidence="1">BECK_BY3</strain>
    </source>
</reference>
<accession>A0A451A5A0</accession>
<name>A0A451A5A0_9GAMM</name>
<gene>
    <name evidence="3" type="ORF">BECKTUN1418D_GA0071000_11755</name>
    <name evidence="2" type="ORF">BECKTUN1418E_GA0071001_10636</name>
    <name evidence="1" type="ORF">BECKTUN1418F_GA0071002_10646</name>
</gene>
<proteinExistence type="predicted"/>
<evidence type="ECO:0000313" key="2">
    <source>
        <dbReference type="EMBL" id="VFK61219.1"/>
    </source>
</evidence>
<dbReference type="EMBL" id="CAADFY010000064">
    <property type="protein sequence ID" value="VFK55147.1"/>
    <property type="molecule type" value="Genomic_DNA"/>
</dbReference>
<evidence type="ECO:0000313" key="1">
    <source>
        <dbReference type="EMBL" id="VFK55147.1"/>
    </source>
</evidence>